<dbReference type="STRING" id="59895.A0A103XTM3"/>
<comment type="caution">
    <text evidence="5">The sequence shown here is derived from an EMBL/GenBank/DDBJ whole genome shotgun (WGS) entry which is preliminary data.</text>
</comment>
<evidence type="ECO:0000256" key="1">
    <source>
        <dbReference type="ARBA" id="ARBA00022679"/>
    </source>
</evidence>
<dbReference type="Gene3D" id="3.10.110.10">
    <property type="entry name" value="Ubiquitin Conjugating Enzyme"/>
    <property type="match status" value="1"/>
</dbReference>
<keyword evidence="1" id="KW-0808">Transferase</keyword>
<feature type="domain" description="UBC core" evidence="4">
    <location>
        <begin position="163"/>
        <end position="303"/>
    </location>
</feature>
<evidence type="ECO:0000259" key="4">
    <source>
        <dbReference type="PROSITE" id="PS50127"/>
    </source>
</evidence>
<dbReference type="SUPFAM" id="SSF54495">
    <property type="entry name" value="UBC-like"/>
    <property type="match status" value="1"/>
</dbReference>
<evidence type="ECO:0000313" key="5">
    <source>
        <dbReference type="EMBL" id="KVH96668.1"/>
    </source>
</evidence>
<dbReference type="InterPro" id="IPR016135">
    <property type="entry name" value="UBQ-conjugating_enzyme/RWD"/>
</dbReference>
<dbReference type="PANTHER" id="PTHR46116">
    <property type="entry name" value="(E3-INDEPENDENT) E2 UBIQUITIN-CONJUGATING ENZYME"/>
    <property type="match status" value="1"/>
</dbReference>
<evidence type="ECO:0000313" key="6">
    <source>
        <dbReference type="Proteomes" id="UP000243975"/>
    </source>
</evidence>
<sequence length="303" mass="33460">GSCLKTARIEEPSRTAKHTLHFCFLSGFDSIRSLSAGMEVGIEGLDSDVSILKKVKHDEDPVPSTSMTASLSNLAPMVPQVLSTGAEILENPCLPMNKGKDVASSSSTVHQNPVPSSAKNKEEVAENELKKKFEEFKLFDTVDDVSDHHFNCAGFQGQQPSRSWTKKIQDEWKILEKDLPDTIFVRAYETRMDLLRAVIIGPAGTPYHDGLFVFDVHFPPNYPDIPPHFEDLVGGHFRSRAHCILLACKAYMEGAPVGSITDEKIPNEKSGSKSFKAAVAKLMNGLISNFSRYGVTNCDQYRV</sequence>
<dbReference type="Pfam" id="PF00179">
    <property type="entry name" value="UQ_con"/>
    <property type="match status" value="1"/>
</dbReference>
<keyword evidence="2" id="KW-0833">Ubl conjugation pathway</keyword>
<dbReference type="AlphaFoldDB" id="A0A103XTM3"/>
<reference evidence="5 6" key="1">
    <citation type="journal article" date="2016" name="Sci. Rep.">
        <title>The genome sequence of the outbreeding globe artichoke constructed de novo incorporating a phase-aware low-pass sequencing strategy of F1 progeny.</title>
        <authorList>
            <person name="Scaglione D."/>
            <person name="Reyes-Chin-Wo S."/>
            <person name="Acquadro A."/>
            <person name="Froenicke L."/>
            <person name="Portis E."/>
            <person name="Beitel C."/>
            <person name="Tirone M."/>
            <person name="Mauro R."/>
            <person name="Lo Monaco A."/>
            <person name="Mauromicale G."/>
            <person name="Faccioli P."/>
            <person name="Cattivelli L."/>
            <person name="Rieseberg L."/>
            <person name="Michelmore R."/>
            <person name="Lanteri S."/>
        </authorList>
    </citation>
    <scope>NUCLEOTIDE SEQUENCE [LARGE SCALE GENOMIC DNA]</scope>
    <source>
        <strain evidence="5">2C</strain>
    </source>
</reference>
<dbReference type="Gramene" id="KVH96668">
    <property type="protein sequence ID" value="KVH96668"/>
    <property type="gene ID" value="Ccrd_001242"/>
</dbReference>
<protein>
    <submittedName>
        <fullName evidence="5">Ubiquitin-conjugating enzyme, E2</fullName>
    </submittedName>
</protein>
<gene>
    <name evidence="5" type="ORF">Ccrd_001242</name>
</gene>
<dbReference type="GO" id="GO:0061631">
    <property type="term" value="F:ubiquitin conjugating enzyme activity"/>
    <property type="evidence" value="ECO:0007669"/>
    <property type="project" value="TreeGrafter"/>
</dbReference>
<dbReference type="Proteomes" id="UP000243975">
    <property type="component" value="Unassembled WGS sequence"/>
</dbReference>
<evidence type="ECO:0000256" key="2">
    <source>
        <dbReference type="ARBA" id="ARBA00022786"/>
    </source>
</evidence>
<feature type="compositionally biased region" description="Polar residues" evidence="3">
    <location>
        <begin position="103"/>
        <end position="118"/>
    </location>
</feature>
<feature type="region of interest" description="Disordered" evidence="3">
    <location>
        <begin position="99"/>
        <end position="122"/>
    </location>
</feature>
<proteinExistence type="predicted"/>
<dbReference type="EMBL" id="LEKV01004255">
    <property type="protein sequence ID" value="KVH96668.1"/>
    <property type="molecule type" value="Genomic_DNA"/>
</dbReference>
<accession>A0A103XTM3</accession>
<dbReference type="PANTHER" id="PTHR46116:SF18">
    <property type="entry name" value="UBIQUITIN-CONJUGATING ENZYME E2 38 ISOFORM X1"/>
    <property type="match status" value="1"/>
</dbReference>
<dbReference type="InterPro" id="IPR000608">
    <property type="entry name" value="UBC"/>
</dbReference>
<name>A0A103XTM3_CYNCS</name>
<keyword evidence="6" id="KW-1185">Reference proteome</keyword>
<organism evidence="5 6">
    <name type="scientific">Cynara cardunculus var. scolymus</name>
    <name type="common">Globe artichoke</name>
    <name type="synonym">Cynara scolymus</name>
    <dbReference type="NCBI Taxonomy" id="59895"/>
    <lineage>
        <taxon>Eukaryota</taxon>
        <taxon>Viridiplantae</taxon>
        <taxon>Streptophyta</taxon>
        <taxon>Embryophyta</taxon>
        <taxon>Tracheophyta</taxon>
        <taxon>Spermatophyta</taxon>
        <taxon>Magnoliopsida</taxon>
        <taxon>eudicotyledons</taxon>
        <taxon>Gunneridae</taxon>
        <taxon>Pentapetalae</taxon>
        <taxon>asterids</taxon>
        <taxon>campanulids</taxon>
        <taxon>Asterales</taxon>
        <taxon>Asteraceae</taxon>
        <taxon>Carduoideae</taxon>
        <taxon>Cardueae</taxon>
        <taxon>Carduinae</taxon>
        <taxon>Cynara</taxon>
    </lineage>
</organism>
<feature type="non-terminal residue" evidence="5">
    <location>
        <position position="1"/>
    </location>
</feature>
<dbReference type="PROSITE" id="PS50127">
    <property type="entry name" value="UBC_2"/>
    <property type="match status" value="1"/>
</dbReference>
<evidence type="ECO:0000256" key="3">
    <source>
        <dbReference type="SAM" id="MobiDB-lite"/>
    </source>
</evidence>